<dbReference type="InterPro" id="IPR017907">
    <property type="entry name" value="Znf_RING_CS"/>
</dbReference>
<dbReference type="AlphaFoldDB" id="A0AA35M653"/>
<evidence type="ECO:0000256" key="3">
    <source>
        <dbReference type="ARBA" id="ARBA00022833"/>
    </source>
</evidence>
<evidence type="ECO:0000313" key="6">
    <source>
        <dbReference type="Proteomes" id="UP001160390"/>
    </source>
</evidence>
<feature type="compositionally biased region" description="Polar residues" evidence="4">
    <location>
        <begin position="97"/>
        <end position="114"/>
    </location>
</feature>
<keyword evidence="3" id="KW-0862">Zinc</keyword>
<keyword evidence="2" id="KW-0863">Zinc-finger</keyword>
<feature type="region of interest" description="Disordered" evidence="4">
    <location>
        <begin position="90"/>
        <end position="134"/>
    </location>
</feature>
<comment type="caution">
    <text evidence="5">The sequence shown here is derived from an EMBL/GenBank/DDBJ whole genome shotgun (WGS) entry which is preliminary data.</text>
</comment>
<dbReference type="InterPro" id="IPR013083">
    <property type="entry name" value="Znf_RING/FYVE/PHD"/>
</dbReference>
<dbReference type="PROSITE" id="PS00518">
    <property type="entry name" value="ZF_RING_1"/>
    <property type="match status" value="1"/>
</dbReference>
<evidence type="ECO:0000256" key="4">
    <source>
        <dbReference type="SAM" id="MobiDB-lite"/>
    </source>
</evidence>
<organism evidence="5 6">
    <name type="scientific">Clonostachys chloroleuca</name>
    <dbReference type="NCBI Taxonomy" id="1926264"/>
    <lineage>
        <taxon>Eukaryota</taxon>
        <taxon>Fungi</taxon>
        <taxon>Dikarya</taxon>
        <taxon>Ascomycota</taxon>
        <taxon>Pezizomycotina</taxon>
        <taxon>Sordariomycetes</taxon>
        <taxon>Hypocreomycetidae</taxon>
        <taxon>Hypocreales</taxon>
        <taxon>Bionectriaceae</taxon>
        <taxon>Clonostachys</taxon>
    </lineage>
</organism>
<feature type="region of interest" description="Disordered" evidence="4">
    <location>
        <begin position="148"/>
        <end position="167"/>
    </location>
</feature>
<name>A0AA35M653_9HYPO</name>
<dbReference type="Proteomes" id="UP001160390">
    <property type="component" value="Unassembled WGS sequence"/>
</dbReference>
<sequence>MNIQDLDAESLQLFIELQSEDLKLLDKEKRKTNQPMSDNQLAMCVYKAELESLASFSADQAMCRSISNAVSADGAAIVAHRRVELQARSDRQHALALSTNGQTATATSGHSTSLPMKRHGEWSAPTSNKRVPMPKLPELSLATGEDQNAKAGLTGESSKPFTQREATRQKAPSPYDCLVCCERIYYDDLTTSACEHHYCRACLVNLFQSSLTDESLFPPKCCHERIPFFLNLRFFSKSLRTSFDEKSIEFTTLNRTVYTRGGNLGGVHIGVRSVTTVCHSSYLSADNATSWRVGGADTTAFDNDAEDLKESGKF</sequence>
<evidence type="ECO:0008006" key="7">
    <source>
        <dbReference type="Google" id="ProtNLM"/>
    </source>
</evidence>
<dbReference type="GO" id="GO:0008270">
    <property type="term" value="F:zinc ion binding"/>
    <property type="evidence" value="ECO:0007669"/>
    <property type="project" value="UniProtKB-KW"/>
</dbReference>
<gene>
    <name evidence="5" type="ORF">CCHLO57077_00010182</name>
</gene>
<accession>A0AA35M653</accession>
<proteinExistence type="predicted"/>
<evidence type="ECO:0000256" key="1">
    <source>
        <dbReference type="ARBA" id="ARBA00022723"/>
    </source>
</evidence>
<reference evidence="5" key="1">
    <citation type="submission" date="2023-01" db="EMBL/GenBank/DDBJ databases">
        <authorList>
            <person name="Piombo E."/>
        </authorList>
    </citation>
    <scope>NUCLEOTIDE SEQUENCE</scope>
</reference>
<evidence type="ECO:0000313" key="5">
    <source>
        <dbReference type="EMBL" id="CAI6090939.1"/>
    </source>
</evidence>
<evidence type="ECO:0000256" key="2">
    <source>
        <dbReference type="ARBA" id="ARBA00022771"/>
    </source>
</evidence>
<dbReference type="Gene3D" id="3.30.40.10">
    <property type="entry name" value="Zinc/RING finger domain, C3HC4 (zinc finger)"/>
    <property type="match status" value="1"/>
</dbReference>
<keyword evidence="6" id="KW-1185">Reference proteome</keyword>
<dbReference type="SUPFAM" id="SSF57850">
    <property type="entry name" value="RING/U-box"/>
    <property type="match status" value="1"/>
</dbReference>
<protein>
    <recommendedName>
        <fullName evidence="7">RING-type domain-containing protein</fullName>
    </recommendedName>
</protein>
<dbReference type="EMBL" id="CABFNP030001042">
    <property type="protein sequence ID" value="CAI6090939.1"/>
    <property type="molecule type" value="Genomic_DNA"/>
</dbReference>
<keyword evidence="1" id="KW-0479">Metal-binding</keyword>